<dbReference type="GO" id="GO:0005778">
    <property type="term" value="C:peroxisomal membrane"/>
    <property type="evidence" value="ECO:0007669"/>
    <property type="project" value="UniProtKB-SubCell"/>
</dbReference>
<organism evidence="4 5">
    <name type="scientific">Leishmania donovani</name>
    <dbReference type="NCBI Taxonomy" id="5661"/>
    <lineage>
        <taxon>Eukaryota</taxon>
        <taxon>Discoba</taxon>
        <taxon>Euglenozoa</taxon>
        <taxon>Kinetoplastea</taxon>
        <taxon>Metakinetoplastina</taxon>
        <taxon>Trypanosomatida</taxon>
        <taxon>Trypanosomatidae</taxon>
        <taxon>Leishmaniinae</taxon>
        <taxon>Leishmania</taxon>
    </lineage>
</organism>
<comment type="subcellular location">
    <subcellularLocation>
        <location evidence="3">Peroxisome membrane</location>
    </subcellularLocation>
</comment>
<dbReference type="InterPro" id="IPR008733">
    <property type="entry name" value="PEX11"/>
</dbReference>
<evidence type="ECO:0000256" key="1">
    <source>
        <dbReference type="ARBA" id="ARBA00023136"/>
    </source>
</evidence>
<dbReference type="GO" id="GO:0016559">
    <property type="term" value="P:peroxisome fission"/>
    <property type="evidence" value="ECO:0007669"/>
    <property type="project" value="InterPro"/>
</dbReference>
<evidence type="ECO:0000313" key="5">
    <source>
        <dbReference type="Proteomes" id="UP000274082"/>
    </source>
</evidence>
<keyword evidence="1" id="KW-0472">Membrane</keyword>
<reference evidence="4 5" key="1">
    <citation type="journal article" date="2018" name="Sci. Rep.">
        <title>A complete Leishmania donovani reference genome identifies novel genetic variations associated with virulence.</title>
        <authorList>
            <person name="Lypaczewski P."/>
            <person name="Hoshizaki J."/>
            <person name="Zhang W.-W."/>
            <person name="McCall L.-I."/>
            <person name="Torcivia-Rodriguez J."/>
            <person name="Simonyan V."/>
            <person name="Kaur A."/>
            <person name="Dewar K."/>
            <person name="Matlashewski G."/>
        </authorList>
    </citation>
    <scope>NUCLEOTIDE SEQUENCE [LARGE SCALE GENOMIC DNA]</scope>
    <source>
        <strain evidence="4 5">LdCL</strain>
    </source>
</reference>
<evidence type="ECO:0000313" key="4">
    <source>
        <dbReference type="EMBL" id="AYU83174.1"/>
    </source>
</evidence>
<accession>A0A3S7X9W6</accession>
<keyword evidence="5" id="KW-1185">Reference proteome</keyword>
<dbReference type="PANTHER" id="PTHR42266">
    <property type="entry name" value="GIM5B PROTEIN"/>
    <property type="match status" value="1"/>
</dbReference>
<protein>
    <submittedName>
        <fullName evidence="4">Peroxisomal biogenesis factor 11 (PEX11), putative</fullName>
    </submittedName>
</protein>
<dbReference type="VEuPathDB" id="TriTrypDB:LdBPK_353740.1"/>
<dbReference type="EMBL" id="CP029534">
    <property type="protein sequence ID" value="AYU83174.1"/>
    <property type="molecule type" value="Genomic_DNA"/>
</dbReference>
<dbReference type="PANTHER" id="PTHR42266:SF1">
    <property type="entry name" value="GIM5B PROTEIN"/>
    <property type="match status" value="1"/>
</dbReference>
<proteinExistence type="predicted"/>
<evidence type="ECO:0000256" key="3">
    <source>
        <dbReference type="ARBA" id="ARBA00046271"/>
    </source>
</evidence>
<dbReference type="AlphaFoldDB" id="A0A3S7X9W6"/>
<dbReference type="Pfam" id="PF05648">
    <property type="entry name" value="PEX11"/>
    <property type="match status" value="1"/>
</dbReference>
<keyword evidence="2" id="KW-0576">Peroxisome</keyword>
<dbReference type="Proteomes" id="UP000274082">
    <property type="component" value="Chromosome 35"/>
</dbReference>
<dbReference type="VEuPathDB" id="TriTrypDB:LDHU3_35.4900"/>
<sequence>MPNVSLTQRVTAFNDYVGNASNRDRVMSVVQFGAMTLVAPAAAAGCPELSAHFDTILHGAAHYRTVTRFSQWLVVAPALTPSGIKSVIASHPNPLVGICKTISTAFFTVFLIGEELVLASKCNMLDPVFGRHFNRIRFVFLFWSNIARLVMNYLLLKSSKYDAVKDSQNEEKAKDHRRKVLNVADGVLQSMFCYTLLKSSAPAGPKYLSAALRSGKAVDIITSLAPPLFVVSSTPQGMLGLAASVPGFMMSVL</sequence>
<name>A0A3S7X9W6_LEIDO</name>
<dbReference type="VEuPathDB" id="TriTrypDB:LdCL_350042400"/>
<dbReference type="OrthoDB" id="275311at2759"/>
<gene>
    <name evidence="4" type="ORF">LdCL_350042400</name>
</gene>
<evidence type="ECO:0000256" key="2">
    <source>
        <dbReference type="ARBA" id="ARBA00023140"/>
    </source>
</evidence>